<dbReference type="InterPro" id="IPR050445">
    <property type="entry name" value="Bact_polysacc_biosynth/exp"/>
</dbReference>
<dbReference type="EMBL" id="JAWJBA010000002">
    <property type="protein sequence ID" value="MDV2684418.1"/>
    <property type="molecule type" value="Genomic_DNA"/>
</dbReference>
<feature type="transmembrane region" description="Helical" evidence="7">
    <location>
        <begin position="174"/>
        <end position="194"/>
    </location>
</feature>
<comment type="subcellular location">
    <subcellularLocation>
        <location evidence="1">Cell membrane</location>
        <topology evidence="1">Multi-pass membrane protein</topology>
    </subcellularLocation>
</comment>
<feature type="domain" description="Polysaccharide chain length determinant N-terminal" evidence="8">
    <location>
        <begin position="3"/>
        <end position="92"/>
    </location>
</feature>
<evidence type="ECO:0000256" key="1">
    <source>
        <dbReference type="ARBA" id="ARBA00004651"/>
    </source>
</evidence>
<reference evidence="10 11" key="1">
    <citation type="submission" date="2023-10" db="EMBL/GenBank/DDBJ databases">
        <title>Screening of Alkalihalobacillus lindianensis BZ-TG-R113 and Its Alleviation of Salt Stress on Rapeseed Growth.</title>
        <authorList>
            <person name="Zhao B."/>
            <person name="Guo T."/>
        </authorList>
    </citation>
    <scope>NUCLEOTIDE SEQUENCE [LARGE SCALE GENOMIC DNA]</scope>
    <source>
        <strain evidence="10 11">BZ-TG-R113</strain>
    </source>
</reference>
<name>A0ABU3X9D8_9BACI</name>
<dbReference type="Proteomes" id="UP001287282">
    <property type="component" value="Unassembled WGS sequence"/>
</dbReference>
<keyword evidence="11" id="KW-1185">Reference proteome</keyword>
<evidence type="ECO:0000259" key="8">
    <source>
        <dbReference type="Pfam" id="PF02706"/>
    </source>
</evidence>
<keyword evidence="4 7" id="KW-0812">Transmembrane</keyword>
<evidence type="ECO:0000256" key="2">
    <source>
        <dbReference type="ARBA" id="ARBA00006683"/>
    </source>
</evidence>
<evidence type="ECO:0000256" key="4">
    <source>
        <dbReference type="ARBA" id="ARBA00022692"/>
    </source>
</evidence>
<sequence>MEETISLKDIYNTLRRRLMLLILVPIIAVVLAGLVSYLVLTPIYQSSTQILVNQTQQDQSFSQNDIRTNVELINTYTVIIKSPTILDKVIAEANLTESFNDLNNKISVSSENNSQVMNIRVEHERPEVAAQIANTIATVFQREIVEIMSVDNVSILSSAQVSDSPSPIKPNPTLNMAIAFVVGLMTAVGIAFLLEFLDTTIKSEEDIESLLELPILGAIPDMNKEIKRDLKKSS</sequence>
<feature type="domain" description="Tyrosine-protein kinase G-rich" evidence="9">
    <location>
        <begin position="137"/>
        <end position="194"/>
    </location>
</feature>
<dbReference type="InterPro" id="IPR003856">
    <property type="entry name" value="LPS_length_determ_N"/>
</dbReference>
<keyword evidence="3" id="KW-1003">Cell membrane</keyword>
<organism evidence="10 11">
    <name type="scientific">Alkalihalophilus lindianensis</name>
    <dbReference type="NCBI Taxonomy" id="1630542"/>
    <lineage>
        <taxon>Bacteria</taxon>
        <taxon>Bacillati</taxon>
        <taxon>Bacillota</taxon>
        <taxon>Bacilli</taxon>
        <taxon>Bacillales</taxon>
        <taxon>Bacillaceae</taxon>
        <taxon>Alkalihalophilus</taxon>
    </lineage>
</organism>
<gene>
    <name evidence="10" type="ORF">RYX56_08545</name>
</gene>
<dbReference type="PANTHER" id="PTHR32309">
    <property type="entry name" value="TYROSINE-PROTEIN KINASE"/>
    <property type="match status" value="1"/>
</dbReference>
<keyword evidence="5 7" id="KW-1133">Transmembrane helix</keyword>
<dbReference type="Pfam" id="PF13807">
    <property type="entry name" value="GNVR"/>
    <property type="match status" value="1"/>
</dbReference>
<dbReference type="RefSeq" id="WP_317121650.1">
    <property type="nucleotide sequence ID" value="NZ_JAWJBA010000002.1"/>
</dbReference>
<proteinExistence type="inferred from homology"/>
<dbReference type="Pfam" id="PF02706">
    <property type="entry name" value="Wzz"/>
    <property type="match status" value="1"/>
</dbReference>
<accession>A0ABU3X9D8</accession>
<dbReference type="InterPro" id="IPR032807">
    <property type="entry name" value="GNVR"/>
</dbReference>
<evidence type="ECO:0000256" key="6">
    <source>
        <dbReference type="ARBA" id="ARBA00023136"/>
    </source>
</evidence>
<evidence type="ECO:0000256" key="5">
    <source>
        <dbReference type="ARBA" id="ARBA00022989"/>
    </source>
</evidence>
<evidence type="ECO:0000313" key="11">
    <source>
        <dbReference type="Proteomes" id="UP001287282"/>
    </source>
</evidence>
<comment type="caution">
    <text evidence="10">The sequence shown here is derived from an EMBL/GenBank/DDBJ whole genome shotgun (WGS) entry which is preliminary data.</text>
</comment>
<evidence type="ECO:0000313" key="10">
    <source>
        <dbReference type="EMBL" id="MDV2684418.1"/>
    </source>
</evidence>
<evidence type="ECO:0000259" key="9">
    <source>
        <dbReference type="Pfam" id="PF13807"/>
    </source>
</evidence>
<keyword evidence="6 7" id="KW-0472">Membrane</keyword>
<evidence type="ECO:0000256" key="7">
    <source>
        <dbReference type="SAM" id="Phobius"/>
    </source>
</evidence>
<protein>
    <submittedName>
        <fullName evidence="10">Wzz/FepE/Etk N-terminal domain-containing protein</fullName>
    </submittedName>
</protein>
<dbReference type="PANTHER" id="PTHR32309:SF13">
    <property type="entry name" value="FERRIC ENTEROBACTIN TRANSPORT PROTEIN FEPE"/>
    <property type="match status" value="1"/>
</dbReference>
<comment type="similarity">
    <text evidence="2">Belongs to the CpsC/CapA family.</text>
</comment>
<evidence type="ECO:0000256" key="3">
    <source>
        <dbReference type="ARBA" id="ARBA00022475"/>
    </source>
</evidence>
<feature type="transmembrane region" description="Helical" evidence="7">
    <location>
        <begin position="20"/>
        <end position="40"/>
    </location>
</feature>